<dbReference type="InterPro" id="IPR000917">
    <property type="entry name" value="Sulfatase_N"/>
</dbReference>
<dbReference type="SUPFAM" id="SSF53649">
    <property type="entry name" value="Alkaline phosphatase-like"/>
    <property type="match status" value="1"/>
</dbReference>
<dbReference type="RefSeq" id="WP_120711044.1">
    <property type="nucleotide sequence ID" value="NZ_RBCJ01000002.1"/>
</dbReference>
<gene>
    <name evidence="4" type="ORF">D7Z94_07960</name>
</gene>
<dbReference type="EMBL" id="RBCJ01000002">
    <property type="protein sequence ID" value="RKN80888.1"/>
    <property type="molecule type" value="Genomic_DNA"/>
</dbReference>
<comment type="similarity">
    <text evidence="1">Belongs to the sulfatase family.</text>
</comment>
<dbReference type="PROSITE" id="PS51257">
    <property type="entry name" value="PROKAR_LIPOPROTEIN"/>
    <property type="match status" value="1"/>
</dbReference>
<evidence type="ECO:0000256" key="2">
    <source>
        <dbReference type="ARBA" id="ARBA00022801"/>
    </source>
</evidence>
<dbReference type="FunFam" id="3.40.720.10:FF:000070">
    <property type="entry name" value="Arylsulfatase A"/>
    <property type="match status" value="1"/>
</dbReference>
<dbReference type="InterPro" id="IPR017850">
    <property type="entry name" value="Alkaline_phosphatase_core_sf"/>
</dbReference>
<accession>A0A3B0C8X5</accession>
<dbReference type="Gene3D" id="3.40.720.10">
    <property type="entry name" value="Alkaline Phosphatase, subunit A"/>
    <property type="match status" value="1"/>
</dbReference>
<sequence>MKHLNTFTNLLFFFFLLIGTGCKENASVSEPLAPRPNVILIVTDDQGYGDLGYHGNPYTKTPHLDQFASKSLELTNFHVGTTCAPTRAGIMTGRNANRNNAWHTIAGCSILLETEETIAEVFTENGYDTAMFGKWHLGDNYPFRPHDKGFGHAIYHGGGGVGQTPDYWNNDYFDDTYFRNGVPQKFDGYCTDVWFDEAMDFLQVRDVDNPFFMYLAPNAAHGPFNVPEKYAKMYEEADLTEKQKRFYGMVSNIDENFGRLVAYLKEKKLFDNTILIFTTDNGTALGISRTADDKMLGYNSGLRGIKGSHYDGGHKVPFFISWPNGNVLKETSSNELVSHVDLLPTLTDLTGIPYTSKNPLDGTSMAKIMTGEEQAKDRMLVVDTQRNQRPLKGRNPCVMSTKWRLVNGVELYNIEDDPGQQTDIAGEYPDVVSKMQAFYDEWWSSVEPDIKYAEIPLGTSEANPVLITIHDMHTVDGLPWNQVQIRKGELSPNGFYNIKVMEDGDYQFQLHRYPSESDLSLNAAAKEIPGTPFRDGLPEGKNIFPSKAIVELGDMVLQADVDDNKPFAIVKGKLKKGSYKLKSNFTNAQGSVIPSYYTQIEKL</sequence>
<keyword evidence="5" id="KW-1185">Reference proteome</keyword>
<organism evidence="4 5">
    <name type="scientific">Ulvibacterium marinum</name>
    <dbReference type="NCBI Taxonomy" id="2419782"/>
    <lineage>
        <taxon>Bacteria</taxon>
        <taxon>Pseudomonadati</taxon>
        <taxon>Bacteroidota</taxon>
        <taxon>Flavobacteriia</taxon>
        <taxon>Flavobacteriales</taxon>
        <taxon>Flavobacteriaceae</taxon>
        <taxon>Ulvibacterium</taxon>
    </lineage>
</organism>
<dbReference type="Pfam" id="PF00884">
    <property type="entry name" value="Sulfatase"/>
    <property type="match status" value="1"/>
</dbReference>
<dbReference type="OrthoDB" id="756520at2"/>
<evidence type="ECO:0000313" key="4">
    <source>
        <dbReference type="EMBL" id="RKN80888.1"/>
    </source>
</evidence>
<dbReference type="PANTHER" id="PTHR42693:SF53">
    <property type="entry name" value="ENDO-4-O-SULFATASE"/>
    <property type="match status" value="1"/>
</dbReference>
<dbReference type="PANTHER" id="PTHR42693">
    <property type="entry name" value="ARYLSULFATASE FAMILY MEMBER"/>
    <property type="match status" value="1"/>
</dbReference>
<comment type="caution">
    <text evidence="4">The sequence shown here is derived from an EMBL/GenBank/DDBJ whole genome shotgun (WGS) entry which is preliminary data.</text>
</comment>
<evidence type="ECO:0000259" key="3">
    <source>
        <dbReference type="Pfam" id="PF00884"/>
    </source>
</evidence>
<feature type="domain" description="Sulfatase N-terminal" evidence="3">
    <location>
        <begin position="36"/>
        <end position="352"/>
    </location>
</feature>
<dbReference type="CDD" id="cd16146">
    <property type="entry name" value="ARS_like"/>
    <property type="match status" value="1"/>
</dbReference>
<protein>
    <submittedName>
        <fullName evidence="4">N-acetylgalactosamine 6-sulfate sulfatase</fullName>
    </submittedName>
</protein>
<evidence type="ECO:0000313" key="5">
    <source>
        <dbReference type="Proteomes" id="UP000276603"/>
    </source>
</evidence>
<dbReference type="AlphaFoldDB" id="A0A3B0C8X5"/>
<keyword evidence="2" id="KW-0378">Hydrolase</keyword>
<proteinExistence type="inferred from homology"/>
<reference evidence="4 5" key="1">
    <citation type="submission" date="2018-10" db="EMBL/GenBank/DDBJ databases">
        <title>Ulvibacterium marinum gen. nov., sp. nov., a novel marine bacterium of the family Flavobacteriaceae, isolated from a culture of the green alga Ulva prolifera.</title>
        <authorList>
            <person name="Zhang Z."/>
        </authorList>
    </citation>
    <scope>NUCLEOTIDE SEQUENCE [LARGE SCALE GENOMIC DNA]</scope>
    <source>
        <strain evidence="4 5">CCMM003</strain>
    </source>
</reference>
<dbReference type="Gene3D" id="3.30.1120.10">
    <property type="match status" value="1"/>
</dbReference>
<name>A0A3B0C8X5_9FLAO</name>
<dbReference type="GO" id="GO:0004065">
    <property type="term" value="F:arylsulfatase activity"/>
    <property type="evidence" value="ECO:0007669"/>
    <property type="project" value="TreeGrafter"/>
</dbReference>
<dbReference type="Proteomes" id="UP000276603">
    <property type="component" value="Unassembled WGS sequence"/>
</dbReference>
<dbReference type="InterPro" id="IPR050738">
    <property type="entry name" value="Sulfatase"/>
</dbReference>
<evidence type="ECO:0000256" key="1">
    <source>
        <dbReference type="ARBA" id="ARBA00008779"/>
    </source>
</evidence>